<evidence type="ECO:0000256" key="3">
    <source>
        <dbReference type="ARBA" id="ARBA00022730"/>
    </source>
</evidence>
<dbReference type="Gene3D" id="3.30.230.10">
    <property type="match status" value="1"/>
</dbReference>
<name>A0A514CPK9_9STRA</name>
<evidence type="ECO:0000256" key="9">
    <source>
        <dbReference type="HAMAP-Rule" id="MF_01307"/>
    </source>
</evidence>
<evidence type="ECO:0000256" key="1">
    <source>
        <dbReference type="ARBA" id="ARBA00002524"/>
    </source>
</evidence>
<comment type="subunit">
    <text evidence="7 9">Part of the 30S ribosomal subunit. Contacts protein S4.</text>
</comment>
<comment type="similarity">
    <text evidence="2 9 10">Belongs to the universal ribosomal protein uS5 family.</text>
</comment>
<dbReference type="InterPro" id="IPR000851">
    <property type="entry name" value="Ribosomal_uS5"/>
</dbReference>
<reference evidence="12" key="1">
    <citation type="submission" date="2019-02" db="EMBL/GenBank/DDBJ databases">
        <title>Dictyochophyceae plastid genomes reveal unusual variability of their organisation.</title>
        <authorList>
            <person name="Han K.Y."/>
            <person name="Maciszewski K."/>
            <person name="Graf L."/>
            <person name="Andersen R.A."/>
            <person name="Karnkowska A."/>
            <person name="Yoon H.S."/>
        </authorList>
    </citation>
    <scope>NUCLEOTIDE SEQUENCE</scope>
</reference>
<dbReference type="FunFam" id="3.30.230.10:FF:000002">
    <property type="entry name" value="30S ribosomal protein S5"/>
    <property type="match status" value="1"/>
</dbReference>
<evidence type="ECO:0000256" key="5">
    <source>
        <dbReference type="ARBA" id="ARBA00022980"/>
    </source>
</evidence>
<evidence type="ECO:0000256" key="7">
    <source>
        <dbReference type="ARBA" id="ARBA00025844"/>
    </source>
</evidence>
<dbReference type="GO" id="GO:0003735">
    <property type="term" value="F:structural constituent of ribosome"/>
    <property type="evidence" value="ECO:0007669"/>
    <property type="project" value="UniProtKB-UniRule"/>
</dbReference>
<keyword evidence="12" id="KW-0934">Plastid</keyword>
<comment type="subcellular location">
    <subcellularLocation>
        <location evidence="9">Plastid</location>
        <location evidence="9">Chloroplast</location>
    </subcellularLocation>
</comment>
<dbReference type="PROSITE" id="PS50881">
    <property type="entry name" value="S5_DSRBD"/>
    <property type="match status" value="1"/>
</dbReference>
<evidence type="ECO:0000256" key="2">
    <source>
        <dbReference type="ARBA" id="ARBA00008945"/>
    </source>
</evidence>
<dbReference type="PROSITE" id="PS00585">
    <property type="entry name" value="RIBOSOMAL_S5"/>
    <property type="match status" value="1"/>
</dbReference>
<protein>
    <recommendedName>
        <fullName evidence="8 9">Small ribosomal subunit protein uS5c</fullName>
    </recommendedName>
</protein>
<evidence type="ECO:0000256" key="6">
    <source>
        <dbReference type="ARBA" id="ARBA00023274"/>
    </source>
</evidence>
<dbReference type="GeneID" id="40868939"/>
<comment type="function">
    <text evidence="1 9">With S4 and S12 plays an important role in translational accuracy.</text>
</comment>
<dbReference type="RefSeq" id="YP_009677084.1">
    <property type="nucleotide sequence ID" value="NC_043929.1"/>
</dbReference>
<comment type="domain">
    <text evidence="9">The N-terminal domain interacts with the head of the 30S subunit; the C-terminal domain interacts with the body and contacts protein S4. The interaction surface between S4 and S5 is involved in control of translational fidelity.</text>
</comment>
<feature type="domain" description="S5 DRBM" evidence="11">
    <location>
        <begin position="17"/>
        <end position="80"/>
    </location>
</feature>
<proteinExistence type="inferred from homology"/>
<dbReference type="Pfam" id="PF03719">
    <property type="entry name" value="Ribosomal_S5_C"/>
    <property type="match status" value="1"/>
</dbReference>
<dbReference type="Gene3D" id="3.30.160.20">
    <property type="match status" value="1"/>
</dbReference>
<dbReference type="InterPro" id="IPR005712">
    <property type="entry name" value="Ribosomal_uS5_bac-type"/>
</dbReference>
<evidence type="ECO:0000259" key="11">
    <source>
        <dbReference type="PROSITE" id="PS50881"/>
    </source>
</evidence>
<evidence type="ECO:0000256" key="10">
    <source>
        <dbReference type="RuleBase" id="RU003823"/>
    </source>
</evidence>
<keyword evidence="6 9" id="KW-0687">Ribonucleoprotein</keyword>
<dbReference type="GO" id="GO:0009507">
    <property type="term" value="C:chloroplast"/>
    <property type="evidence" value="ECO:0007669"/>
    <property type="project" value="UniProtKB-SubCell"/>
</dbReference>
<dbReference type="GO" id="GO:0019843">
    <property type="term" value="F:rRNA binding"/>
    <property type="evidence" value="ECO:0007669"/>
    <property type="project" value="UniProtKB-UniRule"/>
</dbReference>
<dbReference type="InterPro" id="IPR005324">
    <property type="entry name" value="Ribosomal_uS5_C"/>
</dbReference>
<dbReference type="SUPFAM" id="SSF54211">
    <property type="entry name" value="Ribosomal protein S5 domain 2-like"/>
    <property type="match status" value="1"/>
</dbReference>
<dbReference type="InterPro" id="IPR020568">
    <property type="entry name" value="Ribosomal_Su5_D2-typ_SF"/>
</dbReference>
<keyword evidence="12" id="KW-0150">Chloroplast</keyword>
<evidence type="ECO:0000256" key="8">
    <source>
        <dbReference type="ARBA" id="ARBA00035156"/>
    </source>
</evidence>
<keyword evidence="5 9" id="KW-0689">Ribosomal protein</keyword>
<dbReference type="HAMAP" id="MF_01307_B">
    <property type="entry name" value="Ribosomal_uS5_B"/>
    <property type="match status" value="1"/>
</dbReference>
<dbReference type="InterPro" id="IPR018192">
    <property type="entry name" value="Ribosomal_uS5_N_CS"/>
</dbReference>
<dbReference type="InterPro" id="IPR014721">
    <property type="entry name" value="Ribsml_uS5_D2-typ_fold_subgr"/>
</dbReference>
<dbReference type="NCBIfam" id="TIGR01021">
    <property type="entry name" value="rpsE_bact"/>
    <property type="match status" value="1"/>
</dbReference>
<keyword evidence="4 9" id="KW-0694">RNA-binding</keyword>
<dbReference type="GO" id="GO:0015935">
    <property type="term" value="C:small ribosomal subunit"/>
    <property type="evidence" value="ECO:0007669"/>
    <property type="project" value="InterPro"/>
</dbReference>
<keyword evidence="3 9" id="KW-0699">rRNA-binding</keyword>
<geneLocation type="chloroplast" evidence="12"/>
<dbReference type="AlphaFoldDB" id="A0A514CPK9"/>
<accession>A0A514CPK9</accession>
<dbReference type="GO" id="GO:0006412">
    <property type="term" value="P:translation"/>
    <property type="evidence" value="ECO:0007669"/>
    <property type="project" value="UniProtKB-UniRule"/>
</dbReference>
<dbReference type="SUPFAM" id="SSF54768">
    <property type="entry name" value="dsRNA-binding domain-like"/>
    <property type="match status" value="1"/>
</dbReference>
<dbReference type="Pfam" id="PF00333">
    <property type="entry name" value="Ribosomal_S5"/>
    <property type="match status" value="1"/>
</dbReference>
<sequence>MNTAKRKTIRKQKNKVFQEKVIQISRVTKVCKGGKKLAFRVVIAIGNENGQVGVGVGKADDVVNAISKGITDAKRNLTNVILTKTKTIPHIVTGDFGACSVLVKPASQGTGVIAGSSIRILLELAGIKNIVAKQLGSKNLLNNARATICAFENIKNPMTVAQDRDIPFESFYD</sequence>
<dbReference type="PANTHER" id="PTHR48277">
    <property type="entry name" value="MITOCHONDRIAL RIBOSOMAL PROTEIN S5"/>
    <property type="match status" value="1"/>
</dbReference>
<dbReference type="InterPro" id="IPR013810">
    <property type="entry name" value="Ribosomal_uS5_N"/>
</dbReference>
<dbReference type="EMBL" id="MK561359">
    <property type="protein sequence ID" value="QDH81745.1"/>
    <property type="molecule type" value="Genomic_DNA"/>
</dbReference>
<gene>
    <name evidence="9 12" type="primary">rps5</name>
</gene>
<organism evidence="12">
    <name type="scientific">Octactis speculum</name>
    <dbReference type="NCBI Taxonomy" id="3111310"/>
    <lineage>
        <taxon>Eukaryota</taxon>
        <taxon>Sar</taxon>
        <taxon>Stramenopiles</taxon>
        <taxon>Ochrophyta</taxon>
        <taxon>Dictyochophyceae</taxon>
        <taxon>Dictyochales</taxon>
        <taxon>Dictyochaceae</taxon>
        <taxon>Octactis</taxon>
    </lineage>
</organism>
<evidence type="ECO:0000313" key="12">
    <source>
        <dbReference type="EMBL" id="QDH81745.1"/>
    </source>
</evidence>
<evidence type="ECO:0000256" key="4">
    <source>
        <dbReference type="ARBA" id="ARBA00022884"/>
    </source>
</evidence>
<dbReference type="PANTHER" id="PTHR48277:SF1">
    <property type="entry name" value="MITOCHONDRIAL RIBOSOMAL PROTEIN S5"/>
    <property type="match status" value="1"/>
</dbReference>